<dbReference type="AlphaFoldDB" id="A0A1G4VX77"/>
<sequence>MKFTPIKILILGSLFSFGSCSKDDEIKNSDPISSRFGEFVNIPNFDESINISTDFLATDSGLYMTVGNLNDGDDWIYRYNLEQENILNGSWETVQYNTTSGNDYLADKTPLHWNSELLSEHEIFIAGIFNAFETPVYKTLNMSSGNTISQENAPIHNFNPSDMNSHGSILKDDLGQDWAVFRGGTVSNSNLHVVKIRYGNLPFETVCSLTAEGSLYYSTSQVSSNLYALSYQEKKLFIIKPSGQVTTKDLSTYYDSSLSIYGYKNKFRFSNTGVYFQFQDKVLKLVNDENLTLFYTIQYEAFGEQLGDFCVDNDYLFATDGTRKELTGFYSEINIIPSPPNPAYQELLLDHITKTSFFKTGYLETSTDPNDKYIYVMGVDGRILVISKHYINI</sequence>
<accession>A0A1G4VX77</accession>
<evidence type="ECO:0008006" key="3">
    <source>
        <dbReference type="Google" id="ProtNLM"/>
    </source>
</evidence>
<reference evidence="1 2" key="1">
    <citation type="submission" date="2016-10" db="EMBL/GenBank/DDBJ databases">
        <authorList>
            <person name="de Groot N.N."/>
        </authorList>
    </citation>
    <scope>NUCLEOTIDE SEQUENCE [LARGE SCALE GENOMIC DNA]</scope>
    <source>
        <strain evidence="1 2">CGMCC 1.3801</strain>
    </source>
</reference>
<evidence type="ECO:0000313" key="1">
    <source>
        <dbReference type="EMBL" id="SCX13262.1"/>
    </source>
</evidence>
<evidence type="ECO:0000313" key="2">
    <source>
        <dbReference type="Proteomes" id="UP000182124"/>
    </source>
</evidence>
<organism evidence="1 2">
    <name type="scientific">Flavobacterium saliperosum</name>
    <dbReference type="NCBI Taxonomy" id="329186"/>
    <lineage>
        <taxon>Bacteria</taxon>
        <taxon>Pseudomonadati</taxon>
        <taxon>Bacteroidota</taxon>
        <taxon>Flavobacteriia</taxon>
        <taxon>Flavobacteriales</taxon>
        <taxon>Flavobacteriaceae</taxon>
        <taxon>Flavobacterium</taxon>
    </lineage>
</organism>
<name>A0A1G4VX77_9FLAO</name>
<dbReference type="EMBL" id="FMTY01000004">
    <property type="protein sequence ID" value="SCX13262.1"/>
    <property type="molecule type" value="Genomic_DNA"/>
</dbReference>
<protein>
    <recommendedName>
        <fullName evidence="3">TolB-like 6-blade propeller-like</fullName>
    </recommendedName>
</protein>
<dbReference type="RefSeq" id="WP_023576048.1">
    <property type="nucleotide sequence ID" value="NZ_CBCSBQ010000001.1"/>
</dbReference>
<dbReference type="PROSITE" id="PS51257">
    <property type="entry name" value="PROKAR_LIPOPROTEIN"/>
    <property type="match status" value="1"/>
</dbReference>
<dbReference type="Proteomes" id="UP000182124">
    <property type="component" value="Unassembled WGS sequence"/>
</dbReference>
<gene>
    <name evidence="1" type="ORF">SAMN02927925_01933</name>
</gene>
<proteinExistence type="predicted"/>